<protein>
    <submittedName>
        <fullName evidence="5">4-hydroxy-2-oxovalerate aldolase</fullName>
    </submittedName>
</protein>
<evidence type="ECO:0000256" key="2">
    <source>
        <dbReference type="ARBA" id="ARBA00022723"/>
    </source>
</evidence>
<feature type="domain" description="HpcH/HpaI aldolase/citrate lyase" evidence="4">
    <location>
        <begin position="18"/>
        <end position="248"/>
    </location>
</feature>
<dbReference type="InterPro" id="IPR040442">
    <property type="entry name" value="Pyrv_kinase-like_dom_sf"/>
</dbReference>
<dbReference type="PANTHER" id="PTHR30502">
    <property type="entry name" value="2-KETO-3-DEOXY-L-RHAMNONATE ALDOLASE"/>
    <property type="match status" value="1"/>
</dbReference>
<dbReference type="RefSeq" id="WP_171218338.1">
    <property type="nucleotide sequence ID" value="NZ_JABEPP010000003.1"/>
</dbReference>
<sequence length="271" mass="28532">MRHRRGLAELRRLGRPAIGTWSQIASPEAVDLVAGAGFDFTVVDCEHGAFGLETAENLIRACDANAIVPMIRAPSHDPGWISRALDAGACAVIVPNARTAEEVRAAVSGTRFGARGRRGACPCVAAADQYTRDWPSFEAEQNERDQIIVLVETPEAVACLEEICAVDGVAAVALGPFDLSVTYGRGGDFRNPELVAALERTIAVAQAAGVAIMAPMLGMDPAHVRIQAASYAARGVEFLTVGTDKMLFAEGLRTYATALQGERKAAVSAAA</sequence>
<keyword evidence="2" id="KW-0479">Metal-binding</keyword>
<name>A0A849I9Q7_9HYPH</name>
<dbReference type="SUPFAM" id="SSF51621">
    <property type="entry name" value="Phosphoenolpyruvate/pyruvate domain"/>
    <property type="match status" value="1"/>
</dbReference>
<accession>A0A849I9Q7</accession>
<dbReference type="GO" id="GO:0016832">
    <property type="term" value="F:aldehyde-lyase activity"/>
    <property type="evidence" value="ECO:0007669"/>
    <property type="project" value="TreeGrafter"/>
</dbReference>
<dbReference type="InterPro" id="IPR005000">
    <property type="entry name" value="Aldolase/citrate-lyase_domain"/>
</dbReference>
<evidence type="ECO:0000256" key="3">
    <source>
        <dbReference type="ARBA" id="ARBA00023239"/>
    </source>
</evidence>
<proteinExistence type="inferred from homology"/>
<evidence type="ECO:0000313" key="6">
    <source>
        <dbReference type="Proteomes" id="UP000564885"/>
    </source>
</evidence>
<dbReference type="InterPro" id="IPR050251">
    <property type="entry name" value="HpcH-HpaI_aldolase"/>
</dbReference>
<dbReference type="EMBL" id="JABEPP010000003">
    <property type="protein sequence ID" value="NNM72810.1"/>
    <property type="molecule type" value="Genomic_DNA"/>
</dbReference>
<dbReference type="Pfam" id="PF03328">
    <property type="entry name" value="HpcH_HpaI"/>
    <property type="match status" value="1"/>
</dbReference>
<evidence type="ECO:0000259" key="4">
    <source>
        <dbReference type="Pfam" id="PF03328"/>
    </source>
</evidence>
<keyword evidence="3" id="KW-0456">Lyase</keyword>
<gene>
    <name evidence="5" type="ORF">HJG44_10530</name>
</gene>
<dbReference type="Proteomes" id="UP000564885">
    <property type="component" value="Unassembled WGS sequence"/>
</dbReference>
<dbReference type="GO" id="GO:0005737">
    <property type="term" value="C:cytoplasm"/>
    <property type="evidence" value="ECO:0007669"/>
    <property type="project" value="TreeGrafter"/>
</dbReference>
<keyword evidence="6" id="KW-1185">Reference proteome</keyword>
<dbReference type="InterPro" id="IPR015813">
    <property type="entry name" value="Pyrv/PenolPyrv_kinase-like_dom"/>
</dbReference>
<comment type="caution">
    <text evidence="5">The sequence shown here is derived from an EMBL/GenBank/DDBJ whole genome shotgun (WGS) entry which is preliminary data.</text>
</comment>
<dbReference type="PANTHER" id="PTHR30502:SF0">
    <property type="entry name" value="PHOSPHOENOLPYRUVATE CARBOXYLASE FAMILY PROTEIN"/>
    <property type="match status" value="1"/>
</dbReference>
<evidence type="ECO:0000256" key="1">
    <source>
        <dbReference type="ARBA" id="ARBA00005568"/>
    </source>
</evidence>
<reference evidence="5 6" key="1">
    <citation type="submission" date="2020-04" db="EMBL/GenBank/DDBJ databases">
        <title>Enterovirga sp. isolate from soil.</title>
        <authorList>
            <person name="Chea S."/>
            <person name="Kim D.-U."/>
        </authorList>
    </citation>
    <scope>NUCLEOTIDE SEQUENCE [LARGE SCALE GENOMIC DNA]</scope>
    <source>
        <strain evidence="5 6">DB1703</strain>
    </source>
</reference>
<dbReference type="AlphaFoldDB" id="A0A849I9Q7"/>
<comment type="similarity">
    <text evidence="1">Belongs to the HpcH/HpaI aldolase family.</text>
</comment>
<evidence type="ECO:0000313" key="5">
    <source>
        <dbReference type="EMBL" id="NNM72810.1"/>
    </source>
</evidence>
<dbReference type="Gene3D" id="3.20.20.60">
    <property type="entry name" value="Phosphoenolpyruvate-binding domains"/>
    <property type="match status" value="1"/>
</dbReference>
<dbReference type="GO" id="GO:0046872">
    <property type="term" value="F:metal ion binding"/>
    <property type="evidence" value="ECO:0007669"/>
    <property type="project" value="UniProtKB-KW"/>
</dbReference>
<organism evidence="5 6">
    <name type="scientific">Enterovirga aerilata</name>
    <dbReference type="NCBI Taxonomy" id="2730920"/>
    <lineage>
        <taxon>Bacteria</taxon>
        <taxon>Pseudomonadati</taxon>
        <taxon>Pseudomonadota</taxon>
        <taxon>Alphaproteobacteria</taxon>
        <taxon>Hyphomicrobiales</taxon>
        <taxon>Methylobacteriaceae</taxon>
        <taxon>Enterovirga</taxon>
    </lineage>
</organism>